<accession>A0A0B7A8A0</accession>
<feature type="non-terminal residue" evidence="1">
    <location>
        <position position="1"/>
    </location>
</feature>
<organism evidence="1">
    <name type="scientific">Arion vulgaris</name>
    <dbReference type="NCBI Taxonomy" id="1028688"/>
    <lineage>
        <taxon>Eukaryota</taxon>
        <taxon>Metazoa</taxon>
        <taxon>Spiralia</taxon>
        <taxon>Lophotrochozoa</taxon>
        <taxon>Mollusca</taxon>
        <taxon>Gastropoda</taxon>
        <taxon>Heterobranchia</taxon>
        <taxon>Euthyneura</taxon>
        <taxon>Panpulmonata</taxon>
        <taxon>Eupulmonata</taxon>
        <taxon>Stylommatophora</taxon>
        <taxon>Helicina</taxon>
        <taxon>Arionoidea</taxon>
        <taxon>Arionidae</taxon>
        <taxon>Arion</taxon>
    </lineage>
</organism>
<proteinExistence type="predicted"/>
<name>A0A0B7A8A0_9EUPU</name>
<dbReference type="EMBL" id="HACG01030017">
    <property type="protein sequence ID" value="CEK76882.1"/>
    <property type="molecule type" value="Transcribed_RNA"/>
</dbReference>
<evidence type="ECO:0000313" key="1">
    <source>
        <dbReference type="EMBL" id="CEK76882.1"/>
    </source>
</evidence>
<gene>
    <name evidence="1" type="primary">ORF102015</name>
</gene>
<dbReference type="AlphaFoldDB" id="A0A0B7A8A0"/>
<reference evidence="1" key="1">
    <citation type="submission" date="2014-12" db="EMBL/GenBank/DDBJ databases">
        <title>Insight into the proteome of Arion vulgaris.</title>
        <authorList>
            <person name="Aradska J."/>
            <person name="Bulat T."/>
            <person name="Smidak R."/>
            <person name="Sarate P."/>
            <person name="Gangsoo J."/>
            <person name="Sialana F."/>
            <person name="Bilban M."/>
            <person name="Lubec G."/>
        </authorList>
    </citation>
    <scope>NUCLEOTIDE SEQUENCE</scope>
    <source>
        <tissue evidence="1">Skin</tissue>
    </source>
</reference>
<protein>
    <submittedName>
        <fullName evidence="1">Uncharacterized protein</fullName>
    </submittedName>
</protein>
<sequence length="67" mass="7709">PARQQVLVNLFSEAINQLILCTDQLYYVTNSVYGRTKFQIQKSLRAKIISINTMLQKAQVRWAGHVT</sequence>